<reference evidence="3 4" key="1">
    <citation type="submission" date="2010-12" db="EMBL/GenBank/DDBJ databases">
        <title>Whole genome sequence of Anaerolinea thermophila UNI-1.</title>
        <authorList>
            <person name="Narita-Yamada S."/>
            <person name="Kishi E."/>
            <person name="Watanabe Y."/>
            <person name="Takasaki K."/>
            <person name="Ankai A."/>
            <person name="Oguchi A."/>
            <person name="Fukui S."/>
            <person name="Takahashi M."/>
            <person name="Yashiro I."/>
            <person name="Hosoyama A."/>
            <person name="Sekiguchi Y."/>
            <person name="Hanada S."/>
            <person name="Fujita N."/>
        </authorList>
    </citation>
    <scope>NUCLEOTIDE SEQUENCE [LARGE SCALE GENOMIC DNA]</scope>
    <source>
        <strain evidence="4">DSM 14523 / JCM 11388 / NBRC 100420 / UNI-1</strain>
    </source>
</reference>
<evidence type="ECO:0000256" key="1">
    <source>
        <dbReference type="ARBA" id="ARBA00022898"/>
    </source>
</evidence>
<dbReference type="SUPFAM" id="SSF53383">
    <property type="entry name" value="PLP-dependent transferases"/>
    <property type="match status" value="1"/>
</dbReference>
<sequence>MNNMYASLRRFFLLDPDVTFLNHGSFGATPHPVFEKYQEWQRLLEKEPVEFLGRRASEFLAQARQSIAPELGCKPDDFTFVTNATTGMNVVIHSLPLTSDDEVLTTNHEYGAVDKTWQFYSRQKGFKIVRARFSLPIDSQEKWLEELWRHVTPKTRVISLSHITSPTALIFPVEKVTERAKQEGILTIIDGAHAPGQIPLNLEKLDPDFYTGNFHKWVCAPKGAGFLYVRSEYHSMIQPLVVSWGYDNPSSQRSTFLDYTEWWGTRDISAFLSVPEAYHFLKVHHWDEVRQQCHQLLKDTCKELQTYLGAEPVATDPDIWNAQMLSLKIPNLHPKDIPEVSRKLWETYRIEVPLIEWEGSSLIRISLQAYNRWEDIKKLENALQNLLSSSSMQGE</sequence>
<dbReference type="Proteomes" id="UP000008922">
    <property type="component" value="Chromosome"/>
</dbReference>
<gene>
    <name evidence="3" type="ordered locus">ANT_18540</name>
</gene>
<protein>
    <submittedName>
        <fullName evidence="3">Aminotransferase</fullName>
        <ecNumber evidence="3">2.6.1.-</ecNumber>
    </submittedName>
</protein>
<dbReference type="EMBL" id="AP012029">
    <property type="protein sequence ID" value="BAJ63880.1"/>
    <property type="molecule type" value="Genomic_DNA"/>
</dbReference>
<dbReference type="Gene3D" id="3.90.1150.10">
    <property type="entry name" value="Aspartate Aminotransferase, domain 1"/>
    <property type="match status" value="1"/>
</dbReference>
<evidence type="ECO:0000259" key="2">
    <source>
        <dbReference type="Pfam" id="PF00266"/>
    </source>
</evidence>
<dbReference type="InterPro" id="IPR015422">
    <property type="entry name" value="PyrdxlP-dep_Trfase_small"/>
</dbReference>
<name>E8N616_ANATU</name>
<organism evidence="3 4">
    <name type="scientific">Anaerolinea thermophila (strain DSM 14523 / JCM 11388 / NBRC 100420 / UNI-1)</name>
    <dbReference type="NCBI Taxonomy" id="926569"/>
    <lineage>
        <taxon>Bacteria</taxon>
        <taxon>Bacillati</taxon>
        <taxon>Chloroflexota</taxon>
        <taxon>Anaerolineae</taxon>
        <taxon>Anaerolineales</taxon>
        <taxon>Anaerolineaceae</taxon>
        <taxon>Anaerolinea</taxon>
    </lineage>
</organism>
<dbReference type="KEGG" id="atm:ANT_18540"/>
<keyword evidence="1" id="KW-0663">Pyridoxal phosphate</keyword>
<dbReference type="Gene3D" id="3.40.640.10">
    <property type="entry name" value="Type I PLP-dependent aspartate aminotransferase-like (Major domain)"/>
    <property type="match status" value="1"/>
</dbReference>
<evidence type="ECO:0000313" key="3">
    <source>
        <dbReference type="EMBL" id="BAJ63880.1"/>
    </source>
</evidence>
<dbReference type="InterPro" id="IPR015421">
    <property type="entry name" value="PyrdxlP-dep_Trfase_major"/>
</dbReference>
<dbReference type="EC" id="2.6.1.-" evidence="3"/>
<feature type="domain" description="Aminotransferase class V" evidence="2">
    <location>
        <begin position="30"/>
        <end position="379"/>
    </location>
</feature>
<keyword evidence="3" id="KW-0032">Aminotransferase</keyword>
<accession>E8N616</accession>
<dbReference type="STRING" id="926569.ANT_18540"/>
<dbReference type="HOGENOM" id="CLU_003433_3_1_0"/>
<dbReference type="InParanoid" id="E8N616"/>
<keyword evidence="4" id="KW-1185">Reference proteome</keyword>
<dbReference type="AlphaFoldDB" id="E8N616"/>
<dbReference type="InterPro" id="IPR015424">
    <property type="entry name" value="PyrdxlP-dep_Trfase"/>
</dbReference>
<dbReference type="PANTHER" id="PTHR43092">
    <property type="entry name" value="L-CYSTEINE DESULFHYDRASE"/>
    <property type="match status" value="1"/>
</dbReference>
<keyword evidence="3" id="KW-0808">Transferase</keyword>
<evidence type="ECO:0000313" key="4">
    <source>
        <dbReference type="Proteomes" id="UP000008922"/>
    </source>
</evidence>
<dbReference type="InterPro" id="IPR000192">
    <property type="entry name" value="Aminotrans_V_dom"/>
</dbReference>
<dbReference type="Pfam" id="PF00266">
    <property type="entry name" value="Aminotran_5"/>
    <property type="match status" value="1"/>
</dbReference>
<proteinExistence type="predicted"/>
<dbReference type="OrthoDB" id="9804366at2"/>
<dbReference type="PANTHER" id="PTHR43092:SF2">
    <property type="entry name" value="HERCYNYLCYSTEINE SULFOXIDE LYASE"/>
    <property type="match status" value="1"/>
</dbReference>
<dbReference type="eggNOG" id="COG0520">
    <property type="taxonomic scope" value="Bacteria"/>
</dbReference>
<dbReference type="GO" id="GO:0008483">
    <property type="term" value="F:transaminase activity"/>
    <property type="evidence" value="ECO:0007669"/>
    <property type="project" value="UniProtKB-KW"/>
</dbReference>
<dbReference type="RefSeq" id="WP_013560257.1">
    <property type="nucleotide sequence ID" value="NC_014960.1"/>
</dbReference>